<name>A0A2T0KK47_9ACTN</name>
<protein>
    <submittedName>
        <fullName evidence="2">Uncharacterized protein</fullName>
    </submittedName>
</protein>
<gene>
    <name evidence="2" type="ORF">CLV67_103660</name>
</gene>
<feature type="compositionally biased region" description="Polar residues" evidence="1">
    <location>
        <begin position="12"/>
        <end position="21"/>
    </location>
</feature>
<evidence type="ECO:0000256" key="1">
    <source>
        <dbReference type="SAM" id="MobiDB-lite"/>
    </source>
</evidence>
<evidence type="ECO:0000313" key="3">
    <source>
        <dbReference type="Proteomes" id="UP000239415"/>
    </source>
</evidence>
<evidence type="ECO:0000313" key="2">
    <source>
        <dbReference type="EMBL" id="PRX23909.1"/>
    </source>
</evidence>
<dbReference type="EMBL" id="PVMZ01000003">
    <property type="protein sequence ID" value="PRX23909.1"/>
    <property type="molecule type" value="Genomic_DNA"/>
</dbReference>
<feature type="region of interest" description="Disordered" evidence="1">
    <location>
        <begin position="1"/>
        <end position="27"/>
    </location>
</feature>
<dbReference type="AlphaFoldDB" id="A0A2T0KK47"/>
<dbReference type="Proteomes" id="UP000239415">
    <property type="component" value="Unassembled WGS sequence"/>
</dbReference>
<accession>A0A2T0KK47</accession>
<sequence>MAPVGGEYSPAPVSSTRNASKANPGPVVTEVQIRGGRDLRQSHVAVLIPITGGRSDDPCLPEVLN</sequence>
<organism evidence="2 3">
    <name type="scientific">Actinoplanes italicus</name>
    <dbReference type="NCBI Taxonomy" id="113567"/>
    <lineage>
        <taxon>Bacteria</taxon>
        <taxon>Bacillati</taxon>
        <taxon>Actinomycetota</taxon>
        <taxon>Actinomycetes</taxon>
        <taxon>Micromonosporales</taxon>
        <taxon>Micromonosporaceae</taxon>
        <taxon>Actinoplanes</taxon>
    </lineage>
</organism>
<reference evidence="2 3" key="1">
    <citation type="submission" date="2018-03" db="EMBL/GenBank/DDBJ databases">
        <title>Genomic Encyclopedia of Archaeal and Bacterial Type Strains, Phase II (KMG-II): from individual species to whole genera.</title>
        <authorList>
            <person name="Goeker M."/>
        </authorList>
    </citation>
    <scope>NUCLEOTIDE SEQUENCE [LARGE SCALE GENOMIC DNA]</scope>
    <source>
        <strain evidence="2 3">DSM 43146</strain>
    </source>
</reference>
<keyword evidence="3" id="KW-1185">Reference proteome</keyword>
<proteinExistence type="predicted"/>
<comment type="caution">
    <text evidence="2">The sequence shown here is derived from an EMBL/GenBank/DDBJ whole genome shotgun (WGS) entry which is preliminary data.</text>
</comment>